<accession>A0A921ERP7</accession>
<sequence>MRILPNGESAFLVELPDIDEVLAAYSQVAGVPGVVEVVPAASTLLVTTLPDDRDRVQAAVADLHWDGAQV</sequence>
<comment type="caution">
    <text evidence="2">The sequence shown here is derived from an EMBL/GenBank/DDBJ whole genome shotgun (WGS) entry which is preliminary data.</text>
</comment>
<reference evidence="2" key="1">
    <citation type="journal article" date="2021" name="PeerJ">
        <title>Extensive microbial diversity within the chicken gut microbiome revealed by metagenomics and culture.</title>
        <authorList>
            <person name="Gilroy R."/>
            <person name="Ravi A."/>
            <person name="Getino M."/>
            <person name="Pursley I."/>
            <person name="Horton D.L."/>
            <person name="Alikhan N.F."/>
            <person name="Baker D."/>
            <person name="Gharbi K."/>
            <person name="Hall N."/>
            <person name="Watson M."/>
            <person name="Adriaenssens E.M."/>
            <person name="Foster-Nyarko E."/>
            <person name="Jarju S."/>
            <person name="Secka A."/>
            <person name="Antonio M."/>
            <person name="Oren A."/>
            <person name="Chaudhuri R.R."/>
            <person name="La Ragione R."/>
            <person name="Hildebrand F."/>
            <person name="Pallen M.J."/>
        </authorList>
    </citation>
    <scope>NUCLEOTIDE SEQUENCE</scope>
    <source>
        <strain evidence="2">ChiGjej3B3-7470</strain>
    </source>
</reference>
<protein>
    <submittedName>
        <fullName evidence="2">Carboxyltransferase domain-containing protein</fullName>
    </submittedName>
</protein>
<dbReference type="InterPro" id="IPR003833">
    <property type="entry name" value="CT_C_D"/>
</dbReference>
<name>A0A921ERP7_9ACTN</name>
<dbReference type="SUPFAM" id="SSF160467">
    <property type="entry name" value="PH0987 N-terminal domain-like"/>
    <property type="match status" value="1"/>
</dbReference>
<feature type="non-terminal residue" evidence="2">
    <location>
        <position position="70"/>
    </location>
</feature>
<evidence type="ECO:0000259" key="1">
    <source>
        <dbReference type="Pfam" id="PF02682"/>
    </source>
</evidence>
<reference evidence="2" key="2">
    <citation type="submission" date="2021-09" db="EMBL/GenBank/DDBJ databases">
        <authorList>
            <person name="Gilroy R."/>
        </authorList>
    </citation>
    <scope>NUCLEOTIDE SEQUENCE</scope>
    <source>
        <strain evidence="2">ChiGjej3B3-7470</strain>
    </source>
</reference>
<dbReference type="EMBL" id="DYZF01000289">
    <property type="protein sequence ID" value="HJE52560.1"/>
    <property type="molecule type" value="Genomic_DNA"/>
</dbReference>
<organism evidence="2 3">
    <name type="scientific">Tessaracoccus flavescens</name>
    <dbReference type="NCBI Taxonomy" id="399497"/>
    <lineage>
        <taxon>Bacteria</taxon>
        <taxon>Bacillati</taxon>
        <taxon>Actinomycetota</taxon>
        <taxon>Actinomycetes</taxon>
        <taxon>Propionibacteriales</taxon>
        <taxon>Propionibacteriaceae</taxon>
        <taxon>Tessaracoccus</taxon>
    </lineage>
</organism>
<gene>
    <name evidence="2" type="ORF">K8V15_11405</name>
</gene>
<evidence type="ECO:0000313" key="2">
    <source>
        <dbReference type="EMBL" id="HJE52560.1"/>
    </source>
</evidence>
<dbReference type="Pfam" id="PF02682">
    <property type="entry name" value="CT_C_D"/>
    <property type="match status" value="1"/>
</dbReference>
<dbReference type="Gene3D" id="3.30.1360.40">
    <property type="match status" value="1"/>
</dbReference>
<feature type="domain" description="Carboxyltransferase" evidence="1">
    <location>
        <begin position="1"/>
        <end position="63"/>
    </location>
</feature>
<evidence type="ECO:0000313" key="3">
    <source>
        <dbReference type="Proteomes" id="UP000712713"/>
    </source>
</evidence>
<proteinExistence type="predicted"/>
<dbReference type="Proteomes" id="UP000712713">
    <property type="component" value="Unassembled WGS sequence"/>
</dbReference>
<dbReference type="AlphaFoldDB" id="A0A921ERP7"/>